<dbReference type="InterPro" id="IPR001584">
    <property type="entry name" value="Integrase_cat-core"/>
</dbReference>
<dbReference type="PANTHER" id="PTHR37984">
    <property type="entry name" value="PROTEIN CBG26694"/>
    <property type="match status" value="1"/>
</dbReference>
<evidence type="ECO:0000313" key="13">
    <source>
        <dbReference type="EMBL" id="KFK22188.1"/>
    </source>
</evidence>
<evidence type="ECO:0008006" key="15">
    <source>
        <dbReference type="Google" id="ProtNLM"/>
    </source>
</evidence>
<protein>
    <recommendedName>
        <fullName evidence="15">Reverse transcriptase</fullName>
    </recommendedName>
</protein>
<dbReference type="Gene3D" id="4.10.60.10">
    <property type="entry name" value="Zinc finger, CCHC-type"/>
    <property type="match status" value="1"/>
</dbReference>
<feature type="compositionally biased region" description="Polar residues" evidence="10">
    <location>
        <begin position="83"/>
        <end position="102"/>
    </location>
</feature>
<keyword evidence="4" id="KW-0540">Nuclease</keyword>
<dbReference type="InterPro" id="IPR041577">
    <property type="entry name" value="RT_RNaseH_2"/>
</dbReference>
<dbReference type="SUPFAM" id="SSF50630">
    <property type="entry name" value="Acid proteases"/>
    <property type="match status" value="1"/>
</dbReference>
<sequence length="1298" mass="143654">MASGPVDSLGLSGDRFRVNADEKSIREDNGRFPGILRRPVDRQPLVLSLSACECRVMARTTRGRGRGGRGRGRGLVEEPVLSEAQNSARGPVSGQQTLHDGQTASVTASVGAGVGPVGAGVGSVGAGFGPVEAGGVGAAGAAVAAAGVAQAGDDRLTDLLRQLLERLPGAVPRIGTGSFAGARWAGTVMSWADFVVEFNSKFFPQEALDRLEARFLDLSQGGMSVREYDVEFNRLLGYAGRSLEDEQAQIRRLLRGLRPDLRTRCRGIRFGFRVELVEMTAQQAGPSKGGKPAQGHKRKWEDTSRSGQSGRRCYVCGSLDYKRASCPKQRGVRTARTCYQCGEPRHIRPNCPKLQPLAVAVVQPVAQYGAVQPLDQIAAMQSPPAITAPGEPSSRPITGTLFVGGCESHVLFDYGASNCFFTPDHAERSGIRGDAGERTGPVMVAGGEFLATHGRAKDVDILVAGELMPADLVISPVELYDVILGMDWLNRYRIHLDCQRGRVLFEREGGRLVYQGVRPTSGSLVILLVQAEAMIERGCKAYLATIVMPEAVGGVVVRDIRVVRDFEDVFQSLQGLSPSRSDRFTIELEPGTMPLSKTPYRMAPAELAELKKQLEDLLEKGFIRPSTSPWGAPVLFVKKKDGSFWLCIDYRGLNRVTVKNKYPLPGIDELLDQLRGATWLSKIDLVSGYHQIPIDEVDVWKTTFRARFWQREMGFLGHIVYAEGVSVDPTKIESIRDWPRPRNATEIRSFLGLAGYYRRFVKGFASMAQSMTKLTGKDVPFVWSADCELSFAKLKTMLTSTPVLALPEPGEPYVVYTDASGVGLGCVLMQQGKVIAYASRQLRKHEGNYPVHDLELAAGIFALKIWRSYLYGGRVQERDVENLVSMLSTLRLCVTSEEPLGLAAADQADLLSRIRVAQEKDQVLLDLSKTAGSEYQGSANGTILVHGRVCVPKDEDLRQVEVGHDYHGFRSTVVGSRTYDAIWVIVDHLTKSAHFLAIKKTDGAEVLTKKYVKEIVRLHGVPASIVSDRDPRFASLFWRAFQVEMGTKVHISTSNHPHTDGLSERTIQTLEDLLRMCVLDWGGHWADHLSLVEFAYNNSFQASIGMAPFEALYGRPCRTPLCFTQVGEKNIFGANFVQETTEKIRVVKLNMKEAQDRQKSYADRKRKELEFAVGDRVYLKMAMMRGLNRSISEDKLSTRYMGPFRVVERVGPVAYRLELPLIMEKFHDVFHVSKLRRCLHASEEVTVTIPADLQPNLTVGMRPVMILERSIKVLRRKRVSLLRVLWDCDGIQEETWEP</sequence>
<dbReference type="InterPro" id="IPR043128">
    <property type="entry name" value="Rev_trsase/Diguanyl_cyclase"/>
</dbReference>
<evidence type="ECO:0000256" key="10">
    <source>
        <dbReference type="SAM" id="MobiDB-lite"/>
    </source>
</evidence>
<dbReference type="InterPro" id="IPR050951">
    <property type="entry name" value="Retrovirus_Pol_polyprotein"/>
</dbReference>
<keyword evidence="6" id="KW-0255">Endonuclease</keyword>
<dbReference type="PROSITE" id="PS50994">
    <property type="entry name" value="INTEGRASE"/>
    <property type="match status" value="1"/>
</dbReference>
<keyword evidence="6" id="KW-0378">Hydrolase</keyword>
<reference evidence="14" key="1">
    <citation type="journal article" date="2015" name="Nat. Plants">
        <title>Genome expansion of Arabis alpina linked with retrotransposition and reduced symmetric DNA methylation.</title>
        <authorList>
            <person name="Willing E.M."/>
            <person name="Rawat V."/>
            <person name="Mandakova T."/>
            <person name="Maumus F."/>
            <person name="James G.V."/>
            <person name="Nordstroem K.J."/>
            <person name="Becker C."/>
            <person name="Warthmann N."/>
            <person name="Chica C."/>
            <person name="Szarzynska B."/>
            <person name="Zytnicki M."/>
            <person name="Albani M.C."/>
            <person name="Kiefer C."/>
            <person name="Bergonzi S."/>
            <person name="Castaings L."/>
            <person name="Mateos J.L."/>
            <person name="Berns M.C."/>
            <person name="Bujdoso N."/>
            <person name="Piofczyk T."/>
            <person name="de Lorenzo L."/>
            <person name="Barrero-Sicilia C."/>
            <person name="Mateos I."/>
            <person name="Piednoel M."/>
            <person name="Hagmann J."/>
            <person name="Chen-Min-Tao R."/>
            <person name="Iglesias-Fernandez R."/>
            <person name="Schuster S.C."/>
            <person name="Alonso-Blanco C."/>
            <person name="Roudier F."/>
            <person name="Carbonero P."/>
            <person name="Paz-Ares J."/>
            <person name="Davis S.J."/>
            <person name="Pecinka A."/>
            <person name="Quesneville H."/>
            <person name="Colot V."/>
            <person name="Lysak M.A."/>
            <person name="Weigel D."/>
            <person name="Coupland G."/>
            <person name="Schneeberger K."/>
        </authorList>
    </citation>
    <scope>NUCLEOTIDE SEQUENCE [LARGE SCALE GENOMIC DNA]</scope>
    <source>
        <strain evidence="14">cv. Pajares</strain>
    </source>
</reference>
<evidence type="ECO:0000259" key="12">
    <source>
        <dbReference type="PROSITE" id="PS50994"/>
    </source>
</evidence>
<dbReference type="InterPro" id="IPR000477">
    <property type="entry name" value="RT_dom"/>
</dbReference>
<dbReference type="Gene3D" id="3.30.70.270">
    <property type="match status" value="1"/>
</dbReference>
<dbReference type="InterPro" id="IPR001878">
    <property type="entry name" value="Znf_CCHC"/>
</dbReference>
<accession>A0A087FX36</accession>
<dbReference type="Pfam" id="PF24626">
    <property type="entry name" value="SH3_Tf2-1"/>
    <property type="match status" value="1"/>
</dbReference>
<dbReference type="FunFam" id="3.30.70.270:FF:000020">
    <property type="entry name" value="Transposon Tf2-6 polyprotein-like Protein"/>
    <property type="match status" value="1"/>
</dbReference>
<dbReference type="Proteomes" id="UP000029120">
    <property type="component" value="Unassembled WGS sequence"/>
</dbReference>
<dbReference type="SMART" id="SM00343">
    <property type="entry name" value="ZnF_C2HC"/>
    <property type="match status" value="2"/>
</dbReference>
<gene>
    <name evidence="13" type="ORF">AALP_AAs69130U000100</name>
</gene>
<dbReference type="InterPro" id="IPR036875">
    <property type="entry name" value="Znf_CCHC_sf"/>
</dbReference>
<dbReference type="InterPro" id="IPR036397">
    <property type="entry name" value="RNaseH_sf"/>
</dbReference>
<keyword evidence="9" id="KW-0479">Metal-binding</keyword>
<feature type="region of interest" description="Disordered" evidence="10">
    <location>
        <begin position="61"/>
        <end position="103"/>
    </location>
</feature>
<dbReference type="InterPro" id="IPR021109">
    <property type="entry name" value="Peptidase_aspartic_dom_sf"/>
</dbReference>
<evidence type="ECO:0000256" key="9">
    <source>
        <dbReference type="PROSITE-ProRule" id="PRU00047"/>
    </source>
</evidence>
<dbReference type="Pfam" id="PF08284">
    <property type="entry name" value="RVP_2"/>
    <property type="match status" value="1"/>
</dbReference>
<evidence type="ECO:0000256" key="3">
    <source>
        <dbReference type="ARBA" id="ARBA00022695"/>
    </source>
</evidence>
<keyword evidence="9" id="KW-0862">Zinc</keyword>
<evidence type="ECO:0000256" key="7">
    <source>
        <dbReference type="ARBA" id="ARBA00023125"/>
    </source>
</evidence>
<keyword evidence="7" id="KW-0238">DNA-binding</keyword>
<dbReference type="InterPro" id="IPR012337">
    <property type="entry name" value="RNaseH-like_sf"/>
</dbReference>
<dbReference type="PROSITE" id="PS50158">
    <property type="entry name" value="ZF_CCHC"/>
    <property type="match status" value="1"/>
</dbReference>
<evidence type="ECO:0000256" key="6">
    <source>
        <dbReference type="ARBA" id="ARBA00022759"/>
    </source>
</evidence>
<dbReference type="Pfam" id="PF00078">
    <property type="entry name" value="RVT_1"/>
    <property type="match status" value="1"/>
</dbReference>
<dbReference type="CDD" id="cd00303">
    <property type="entry name" value="retropepsin_like"/>
    <property type="match status" value="1"/>
</dbReference>
<dbReference type="InterPro" id="IPR056924">
    <property type="entry name" value="SH3_Tf2-1"/>
</dbReference>
<feature type="domain" description="Integrase catalytic" evidence="12">
    <location>
        <begin position="948"/>
        <end position="1116"/>
    </location>
</feature>
<dbReference type="eggNOG" id="KOG0017">
    <property type="taxonomic scope" value="Eukaryota"/>
</dbReference>
<feature type="domain" description="CCHC-type" evidence="11">
    <location>
        <begin position="338"/>
        <end position="353"/>
    </location>
</feature>
<name>A0A087FX36_ARAAL</name>
<dbReference type="GO" id="GO:0004190">
    <property type="term" value="F:aspartic-type endopeptidase activity"/>
    <property type="evidence" value="ECO:0007669"/>
    <property type="project" value="UniProtKB-KW"/>
</dbReference>
<dbReference type="PANTHER" id="PTHR37984:SF5">
    <property type="entry name" value="PROTEIN NYNRIN-LIKE"/>
    <property type="match status" value="1"/>
</dbReference>
<dbReference type="Pfam" id="PF17919">
    <property type="entry name" value="RT_RNaseH_2"/>
    <property type="match status" value="1"/>
</dbReference>
<evidence type="ECO:0000256" key="5">
    <source>
        <dbReference type="ARBA" id="ARBA00022750"/>
    </source>
</evidence>
<dbReference type="Pfam" id="PF03732">
    <property type="entry name" value="Retrotrans_gag"/>
    <property type="match status" value="1"/>
</dbReference>
<evidence type="ECO:0000256" key="4">
    <source>
        <dbReference type="ARBA" id="ARBA00022722"/>
    </source>
</evidence>
<keyword evidence="5" id="KW-0064">Aspartyl protease</keyword>
<evidence type="ECO:0000256" key="2">
    <source>
        <dbReference type="ARBA" id="ARBA00022679"/>
    </source>
</evidence>
<keyword evidence="8" id="KW-0511">Multifunctional enzyme</keyword>
<dbReference type="Gramene" id="KFK22188">
    <property type="protein sequence ID" value="KFK22188"/>
    <property type="gene ID" value="AALP_AAs69130U000100"/>
</dbReference>
<proteinExistence type="predicted"/>
<dbReference type="OMA" id="CHAYLTT"/>
<keyword evidence="14" id="KW-1185">Reference proteome</keyword>
<dbReference type="EMBL" id="KL991543">
    <property type="protein sequence ID" value="KFK22188.1"/>
    <property type="molecule type" value="Genomic_DNA"/>
</dbReference>
<dbReference type="Gene3D" id="3.30.420.10">
    <property type="entry name" value="Ribonuclease H-like superfamily/Ribonuclease H"/>
    <property type="match status" value="1"/>
</dbReference>
<dbReference type="Gene3D" id="2.40.70.10">
    <property type="entry name" value="Acid Proteases"/>
    <property type="match status" value="1"/>
</dbReference>
<keyword evidence="2" id="KW-0808">Transferase</keyword>
<dbReference type="Gene3D" id="3.10.10.10">
    <property type="entry name" value="HIV Type 1 Reverse Transcriptase, subunit A, domain 1"/>
    <property type="match status" value="1"/>
</dbReference>
<dbReference type="GO" id="GO:0015074">
    <property type="term" value="P:DNA integration"/>
    <property type="evidence" value="ECO:0007669"/>
    <property type="project" value="InterPro"/>
</dbReference>
<dbReference type="CDD" id="cd01647">
    <property type="entry name" value="RT_LTR"/>
    <property type="match status" value="1"/>
</dbReference>
<evidence type="ECO:0000256" key="8">
    <source>
        <dbReference type="ARBA" id="ARBA00023268"/>
    </source>
</evidence>
<dbReference type="GO" id="GO:0008270">
    <property type="term" value="F:zinc ion binding"/>
    <property type="evidence" value="ECO:0007669"/>
    <property type="project" value="UniProtKB-KW"/>
</dbReference>
<feature type="compositionally biased region" description="Basic residues" evidence="10">
    <location>
        <begin position="61"/>
        <end position="72"/>
    </location>
</feature>
<keyword evidence="1" id="KW-0645">Protease</keyword>
<dbReference type="OrthoDB" id="1105810at2759"/>
<evidence type="ECO:0000256" key="1">
    <source>
        <dbReference type="ARBA" id="ARBA00022670"/>
    </source>
</evidence>
<keyword evidence="9" id="KW-0863">Zinc-finger</keyword>
<dbReference type="GO" id="GO:0004519">
    <property type="term" value="F:endonuclease activity"/>
    <property type="evidence" value="ECO:0007669"/>
    <property type="project" value="UniProtKB-KW"/>
</dbReference>
<feature type="region of interest" description="Disordered" evidence="10">
    <location>
        <begin position="283"/>
        <end position="310"/>
    </location>
</feature>
<dbReference type="GO" id="GO:0016779">
    <property type="term" value="F:nucleotidyltransferase activity"/>
    <property type="evidence" value="ECO:0007669"/>
    <property type="project" value="UniProtKB-KW"/>
</dbReference>
<organism evidence="13 14">
    <name type="scientific">Arabis alpina</name>
    <name type="common">Alpine rock-cress</name>
    <dbReference type="NCBI Taxonomy" id="50452"/>
    <lineage>
        <taxon>Eukaryota</taxon>
        <taxon>Viridiplantae</taxon>
        <taxon>Streptophyta</taxon>
        <taxon>Embryophyta</taxon>
        <taxon>Tracheophyta</taxon>
        <taxon>Spermatophyta</taxon>
        <taxon>Magnoliopsida</taxon>
        <taxon>eudicotyledons</taxon>
        <taxon>Gunneridae</taxon>
        <taxon>Pentapetalae</taxon>
        <taxon>rosids</taxon>
        <taxon>malvids</taxon>
        <taxon>Brassicales</taxon>
        <taxon>Brassicaceae</taxon>
        <taxon>Arabideae</taxon>
        <taxon>Arabis</taxon>
    </lineage>
</organism>
<dbReference type="SUPFAM" id="SSF53098">
    <property type="entry name" value="Ribonuclease H-like"/>
    <property type="match status" value="1"/>
</dbReference>
<dbReference type="SUPFAM" id="SSF56672">
    <property type="entry name" value="DNA/RNA polymerases"/>
    <property type="match status" value="1"/>
</dbReference>
<dbReference type="GO" id="GO:0006508">
    <property type="term" value="P:proteolysis"/>
    <property type="evidence" value="ECO:0007669"/>
    <property type="project" value="UniProtKB-KW"/>
</dbReference>
<dbReference type="SUPFAM" id="SSF57756">
    <property type="entry name" value="Retrovirus zinc finger-like domains"/>
    <property type="match status" value="1"/>
</dbReference>
<evidence type="ECO:0000259" key="11">
    <source>
        <dbReference type="PROSITE" id="PS50158"/>
    </source>
</evidence>
<evidence type="ECO:0000313" key="14">
    <source>
        <dbReference type="Proteomes" id="UP000029120"/>
    </source>
</evidence>
<dbReference type="GO" id="GO:0003677">
    <property type="term" value="F:DNA binding"/>
    <property type="evidence" value="ECO:0007669"/>
    <property type="project" value="UniProtKB-KW"/>
</dbReference>
<keyword evidence="3" id="KW-0548">Nucleotidyltransferase</keyword>
<dbReference type="InterPro" id="IPR005162">
    <property type="entry name" value="Retrotrans_gag_dom"/>
</dbReference>
<dbReference type="InterPro" id="IPR043502">
    <property type="entry name" value="DNA/RNA_pol_sf"/>
</dbReference>